<evidence type="ECO:0000313" key="11">
    <source>
        <dbReference type="Proteomes" id="UP000606274"/>
    </source>
</evidence>
<keyword evidence="8" id="KW-0496">Mitochondrion</keyword>
<evidence type="ECO:0000313" key="10">
    <source>
        <dbReference type="EMBL" id="KAF7706912.1"/>
    </source>
</evidence>
<gene>
    <name evidence="10" type="ORF">HF521_018130</name>
</gene>
<protein>
    <submittedName>
        <fullName evidence="10">Uncharacterized protein</fullName>
    </submittedName>
</protein>
<evidence type="ECO:0000256" key="2">
    <source>
        <dbReference type="ARBA" id="ARBA00006375"/>
    </source>
</evidence>
<dbReference type="Pfam" id="PF00153">
    <property type="entry name" value="Mito_carr"/>
    <property type="match status" value="1"/>
</dbReference>
<comment type="subcellular location">
    <subcellularLocation>
        <location evidence="1">Mitochondrion inner membrane</location>
        <topology evidence="1">Multi-pass membrane protein</topology>
    </subcellularLocation>
</comment>
<evidence type="ECO:0000256" key="6">
    <source>
        <dbReference type="ARBA" id="ARBA00022792"/>
    </source>
</evidence>
<dbReference type="GO" id="GO:0005743">
    <property type="term" value="C:mitochondrial inner membrane"/>
    <property type="evidence" value="ECO:0007669"/>
    <property type="project" value="UniProtKB-SubCell"/>
</dbReference>
<evidence type="ECO:0000256" key="7">
    <source>
        <dbReference type="ARBA" id="ARBA00022989"/>
    </source>
</evidence>
<keyword evidence="3" id="KW-0813">Transport</keyword>
<evidence type="ECO:0000256" key="4">
    <source>
        <dbReference type="ARBA" id="ARBA00022692"/>
    </source>
</evidence>
<sequence length="88" mass="9650">MPKALGSMLSQSQQLHSTLIHETVLQLYNEGLLKLYRGVVPPLLMKTLQGTMVFGFQNTLQKQLSPLAESYIPRAMLPALAGLRLGTG</sequence>
<keyword evidence="11" id="KW-1185">Reference proteome</keyword>
<evidence type="ECO:0000256" key="9">
    <source>
        <dbReference type="ARBA" id="ARBA00023136"/>
    </source>
</evidence>
<dbReference type="AlphaFoldDB" id="A0A8T0BI41"/>
<evidence type="ECO:0000256" key="5">
    <source>
        <dbReference type="ARBA" id="ARBA00022737"/>
    </source>
</evidence>
<evidence type="ECO:0000256" key="1">
    <source>
        <dbReference type="ARBA" id="ARBA00004448"/>
    </source>
</evidence>
<dbReference type="InterPro" id="IPR052465">
    <property type="entry name" value="Mito_NAD+_Carrier"/>
</dbReference>
<organism evidence="10 11">
    <name type="scientific">Silurus meridionalis</name>
    <name type="common">Southern catfish</name>
    <name type="synonym">Silurus soldatovi meridionalis</name>
    <dbReference type="NCBI Taxonomy" id="175797"/>
    <lineage>
        <taxon>Eukaryota</taxon>
        <taxon>Metazoa</taxon>
        <taxon>Chordata</taxon>
        <taxon>Craniata</taxon>
        <taxon>Vertebrata</taxon>
        <taxon>Euteleostomi</taxon>
        <taxon>Actinopterygii</taxon>
        <taxon>Neopterygii</taxon>
        <taxon>Teleostei</taxon>
        <taxon>Ostariophysi</taxon>
        <taxon>Siluriformes</taxon>
        <taxon>Siluridae</taxon>
        <taxon>Silurus</taxon>
    </lineage>
</organism>
<evidence type="ECO:0000256" key="8">
    <source>
        <dbReference type="ARBA" id="ARBA00023128"/>
    </source>
</evidence>
<comment type="similarity">
    <text evidence="2">Belongs to the mitochondrial carrier (TC 2.A.29) family.</text>
</comment>
<comment type="caution">
    <text evidence="10">The sequence shown here is derived from an EMBL/GenBank/DDBJ whole genome shotgun (WGS) entry which is preliminary data.</text>
</comment>
<dbReference type="Gene3D" id="1.50.40.10">
    <property type="entry name" value="Mitochondrial carrier domain"/>
    <property type="match status" value="1"/>
</dbReference>
<keyword evidence="7" id="KW-1133">Transmembrane helix</keyword>
<keyword evidence="6" id="KW-0999">Mitochondrion inner membrane</keyword>
<evidence type="ECO:0000256" key="3">
    <source>
        <dbReference type="ARBA" id="ARBA00022448"/>
    </source>
</evidence>
<accession>A0A8T0BI41</accession>
<dbReference type="GO" id="GO:0051724">
    <property type="term" value="F:NAD transmembrane transporter activity"/>
    <property type="evidence" value="ECO:0007669"/>
    <property type="project" value="TreeGrafter"/>
</dbReference>
<keyword evidence="5" id="KW-0677">Repeat</keyword>
<dbReference type="SUPFAM" id="SSF103506">
    <property type="entry name" value="Mitochondrial carrier"/>
    <property type="match status" value="1"/>
</dbReference>
<keyword evidence="4" id="KW-0812">Transmembrane</keyword>
<dbReference type="PANTHER" id="PTHR46131">
    <property type="entry name" value="SD08549P"/>
    <property type="match status" value="1"/>
</dbReference>
<dbReference type="EMBL" id="JABFDY010000005">
    <property type="protein sequence ID" value="KAF7706912.1"/>
    <property type="molecule type" value="Genomic_DNA"/>
</dbReference>
<proteinExistence type="inferred from homology"/>
<dbReference type="InterPro" id="IPR018108">
    <property type="entry name" value="MCP_transmembrane"/>
</dbReference>
<keyword evidence="9" id="KW-0472">Membrane</keyword>
<name>A0A8T0BI41_SILME</name>
<dbReference type="InterPro" id="IPR023395">
    <property type="entry name" value="MCP_dom_sf"/>
</dbReference>
<dbReference type="PANTHER" id="PTHR46131:SF5">
    <property type="entry name" value="SOLUTE CARRIER FAMILY 25 MEMBER 53"/>
    <property type="match status" value="1"/>
</dbReference>
<reference evidence="10" key="1">
    <citation type="submission" date="2020-08" db="EMBL/GenBank/DDBJ databases">
        <title>Chromosome-level assembly of Southern catfish (Silurus meridionalis) provides insights into visual adaptation to the nocturnal and benthic lifestyles.</title>
        <authorList>
            <person name="Zhang Y."/>
            <person name="Wang D."/>
            <person name="Peng Z."/>
        </authorList>
    </citation>
    <scope>NUCLEOTIDE SEQUENCE</scope>
    <source>
        <strain evidence="10">SWU-2019-XX</strain>
        <tissue evidence="10">Muscle</tissue>
    </source>
</reference>
<dbReference type="Proteomes" id="UP000606274">
    <property type="component" value="Unassembled WGS sequence"/>
</dbReference>